<reference evidence="2" key="1">
    <citation type="submission" date="2021-06" db="EMBL/GenBank/DDBJ databases">
        <authorList>
            <consortium name="DOE Joint Genome Institute"/>
            <person name="Mondo S.J."/>
            <person name="Amses K.R."/>
            <person name="Simmons D.R."/>
            <person name="Longcore J.E."/>
            <person name="Seto K."/>
            <person name="Alves G.H."/>
            <person name="Bonds A.E."/>
            <person name="Quandt C.A."/>
            <person name="Davis W.J."/>
            <person name="Chang Y."/>
            <person name="Letcher P.M."/>
            <person name="Powell M.J."/>
            <person name="Kuo A."/>
            <person name="Labutti K."/>
            <person name="Pangilinan J."/>
            <person name="Andreopoulos W."/>
            <person name="Tritt A."/>
            <person name="Riley R."/>
            <person name="Hundley H."/>
            <person name="Johnson J."/>
            <person name="Lipzen A."/>
            <person name="Barry K."/>
            <person name="Berbee M.L."/>
            <person name="Buchler N.E."/>
            <person name="Grigoriev I.V."/>
            <person name="Spatafora J.W."/>
            <person name="Stajich J.E."/>
            <person name="James T.Y."/>
        </authorList>
    </citation>
    <scope>NUCLEOTIDE SEQUENCE</scope>
    <source>
        <strain evidence="2">AG</strain>
    </source>
</reference>
<feature type="compositionally biased region" description="Polar residues" evidence="1">
    <location>
        <begin position="69"/>
        <end position="89"/>
    </location>
</feature>
<dbReference type="Proteomes" id="UP001206595">
    <property type="component" value="Unassembled WGS sequence"/>
</dbReference>
<dbReference type="RefSeq" id="XP_051442209.1">
    <property type="nucleotide sequence ID" value="XM_051591028.1"/>
</dbReference>
<sequence>MQPLTPSRRNTKSTPLSAQSKQTSIIAYASSKDTHETTESPKKPLATITNKSLHKIPESPERKADNQKLAHQSQPPNHACQHQQPSILP</sequence>
<reference evidence="2" key="2">
    <citation type="journal article" date="2022" name="Proc. Natl. Acad. Sci. U.S.A.">
        <title>Diploid-dominant life cycles characterize the early evolution of Fungi.</title>
        <authorList>
            <person name="Amses K.R."/>
            <person name="Simmons D.R."/>
            <person name="Longcore J.E."/>
            <person name="Mondo S.J."/>
            <person name="Seto K."/>
            <person name="Jeronimo G.H."/>
            <person name="Bonds A.E."/>
            <person name="Quandt C.A."/>
            <person name="Davis W.J."/>
            <person name="Chang Y."/>
            <person name="Federici B.A."/>
            <person name="Kuo A."/>
            <person name="LaButti K."/>
            <person name="Pangilinan J."/>
            <person name="Andreopoulos W."/>
            <person name="Tritt A."/>
            <person name="Riley R."/>
            <person name="Hundley H."/>
            <person name="Johnson J."/>
            <person name="Lipzen A."/>
            <person name="Barry K."/>
            <person name="Lang B.F."/>
            <person name="Cuomo C.A."/>
            <person name="Buchler N.E."/>
            <person name="Grigoriev I.V."/>
            <person name="Spatafora J.W."/>
            <person name="Stajich J.E."/>
            <person name="James T.Y."/>
        </authorList>
    </citation>
    <scope>NUCLEOTIDE SEQUENCE</scope>
    <source>
        <strain evidence="2">AG</strain>
    </source>
</reference>
<feature type="compositionally biased region" description="Basic and acidic residues" evidence="1">
    <location>
        <begin position="55"/>
        <end position="68"/>
    </location>
</feature>
<evidence type="ECO:0000256" key="1">
    <source>
        <dbReference type="SAM" id="MobiDB-lite"/>
    </source>
</evidence>
<dbReference type="GeneID" id="75916371"/>
<name>A0AAD5E6F0_UMBRA</name>
<proteinExistence type="predicted"/>
<protein>
    <submittedName>
        <fullName evidence="2">Uncharacterized protein</fullName>
    </submittedName>
</protein>
<dbReference type="EMBL" id="MU620944">
    <property type="protein sequence ID" value="KAI8577205.1"/>
    <property type="molecule type" value="Genomic_DNA"/>
</dbReference>
<accession>A0AAD5E6F0</accession>
<feature type="region of interest" description="Disordered" evidence="1">
    <location>
        <begin position="1"/>
        <end position="89"/>
    </location>
</feature>
<evidence type="ECO:0000313" key="3">
    <source>
        <dbReference type="Proteomes" id="UP001206595"/>
    </source>
</evidence>
<organism evidence="2 3">
    <name type="scientific">Umbelopsis ramanniana AG</name>
    <dbReference type="NCBI Taxonomy" id="1314678"/>
    <lineage>
        <taxon>Eukaryota</taxon>
        <taxon>Fungi</taxon>
        <taxon>Fungi incertae sedis</taxon>
        <taxon>Mucoromycota</taxon>
        <taxon>Mucoromycotina</taxon>
        <taxon>Umbelopsidomycetes</taxon>
        <taxon>Umbelopsidales</taxon>
        <taxon>Umbelopsidaceae</taxon>
        <taxon>Umbelopsis</taxon>
    </lineage>
</organism>
<feature type="compositionally biased region" description="Basic and acidic residues" evidence="1">
    <location>
        <begin position="32"/>
        <end position="42"/>
    </location>
</feature>
<dbReference type="AlphaFoldDB" id="A0AAD5E6F0"/>
<gene>
    <name evidence="2" type="ORF">K450DRAFT_253398</name>
</gene>
<feature type="compositionally biased region" description="Polar residues" evidence="1">
    <location>
        <begin position="1"/>
        <end position="25"/>
    </location>
</feature>
<keyword evidence="3" id="KW-1185">Reference proteome</keyword>
<evidence type="ECO:0000313" key="2">
    <source>
        <dbReference type="EMBL" id="KAI8577205.1"/>
    </source>
</evidence>
<comment type="caution">
    <text evidence="2">The sequence shown here is derived from an EMBL/GenBank/DDBJ whole genome shotgun (WGS) entry which is preliminary data.</text>
</comment>